<reference evidence="4 5" key="1">
    <citation type="submission" date="2024-05" db="EMBL/GenBank/DDBJ databases">
        <title>Culex pipiens pipiens assembly and annotation.</title>
        <authorList>
            <person name="Alout H."/>
            <person name="Durand T."/>
        </authorList>
    </citation>
    <scope>NUCLEOTIDE SEQUENCE [LARGE SCALE GENOMIC DNA]</scope>
    <source>
        <strain evidence="4">HA-2024</strain>
        <tissue evidence="4">Whole body</tissue>
    </source>
</reference>
<dbReference type="Proteomes" id="UP001562425">
    <property type="component" value="Unassembled WGS sequence"/>
</dbReference>
<dbReference type="CDD" id="cd02649">
    <property type="entry name" value="nuc_hydro_CeIAG"/>
    <property type="match status" value="1"/>
</dbReference>
<dbReference type="InterPro" id="IPR052775">
    <property type="entry name" value="IUN_hydrolase"/>
</dbReference>
<dbReference type="GO" id="GO:0016799">
    <property type="term" value="F:hydrolase activity, hydrolyzing N-glycosyl compounds"/>
    <property type="evidence" value="ECO:0007669"/>
    <property type="project" value="UniProtKB-ARBA"/>
</dbReference>
<feature type="domain" description="Inosine/uridine-preferring nucleoside hydrolase" evidence="3">
    <location>
        <begin position="55"/>
        <end position="353"/>
    </location>
</feature>
<dbReference type="AlphaFoldDB" id="A0ABD1CBY9"/>
<comment type="caution">
    <text evidence="4">The sequence shown here is derived from an EMBL/GenBank/DDBJ whole genome shotgun (WGS) entry which is preliminary data.</text>
</comment>
<keyword evidence="2" id="KW-0812">Transmembrane</keyword>
<keyword evidence="2" id="KW-1133">Transmembrane helix</keyword>
<keyword evidence="5" id="KW-1185">Reference proteome</keyword>
<feature type="transmembrane region" description="Helical" evidence="2">
    <location>
        <begin position="21"/>
        <end position="43"/>
    </location>
</feature>
<sequence>MIISHWCRVCSFVVDRFLRSAMGKISAVVGVALAAFMIFIIVADSAEANQSIRRVIVDVDAGPDDAWALYQLLSSPQVKVEAISCVRGNTNVTMVGRNVLRILTAMGKENEIPVFLGSDERLITPGPVVDPKDMYFGADGFSDVDYSHLPPPNMALLRTGAIGELARLIEKYPSEITFITLGPLTNLALLLKVHPKTRQLIKEVFVMGGNRHGVGNTESAAEFNFYNDPESANIVVNNYPGLITVFPWETVSLDHLVMNQTWRFETIVSSTNPVVQILNPAERKSLGEGDNWMPCDLLVAMAFTNPELITKRKQYPGSVELAGSLTRGQLVLNHQKEGTGNIVIVDNMDHAAVERMIVGLAAECKACAGSG</sequence>
<organism evidence="4 5">
    <name type="scientific">Culex pipiens pipiens</name>
    <name type="common">Northern house mosquito</name>
    <dbReference type="NCBI Taxonomy" id="38569"/>
    <lineage>
        <taxon>Eukaryota</taxon>
        <taxon>Metazoa</taxon>
        <taxon>Ecdysozoa</taxon>
        <taxon>Arthropoda</taxon>
        <taxon>Hexapoda</taxon>
        <taxon>Insecta</taxon>
        <taxon>Pterygota</taxon>
        <taxon>Neoptera</taxon>
        <taxon>Endopterygota</taxon>
        <taxon>Diptera</taxon>
        <taxon>Nematocera</taxon>
        <taxon>Culicoidea</taxon>
        <taxon>Culicidae</taxon>
        <taxon>Culicinae</taxon>
        <taxon>Culicini</taxon>
        <taxon>Culex</taxon>
        <taxon>Culex</taxon>
    </lineage>
</organism>
<gene>
    <name evidence="4" type="ORF">pipiens_018404</name>
</gene>
<proteinExistence type="inferred from homology"/>
<protein>
    <recommendedName>
        <fullName evidence="3">Inosine/uridine-preferring nucleoside hydrolase domain-containing protein</fullName>
    </recommendedName>
</protein>
<keyword evidence="2" id="KW-0472">Membrane</keyword>
<dbReference type="InterPro" id="IPR001910">
    <property type="entry name" value="Inosine/uridine_hydrolase_dom"/>
</dbReference>
<dbReference type="PANTHER" id="PTHR46190">
    <property type="entry name" value="SI:CH211-201H21.5-RELATED"/>
    <property type="match status" value="1"/>
</dbReference>
<name>A0ABD1CBY9_CULPP</name>
<evidence type="ECO:0000256" key="2">
    <source>
        <dbReference type="SAM" id="Phobius"/>
    </source>
</evidence>
<dbReference type="PANTHER" id="PTHR46190:SF1">
    <property type="entry name" value="SI:CH211-201H21.5"/>
    <property type="match status" value="1"/>
</dbReference>
<dbReference type="SUPFAM" id="SSF53590">
    <property type="entry name" value="Nucleoside hydrolase"/>
    <property type="match status" value="1"/>
</dbReference>
<evidence type="ECO:0000259" key="3">
    <source>
        <dbReference type="Pfam" id="PF01156"/>
    </source>
</evidence>
<accession>A0ABD1CBY9</accession>
<dbReference type="Pfam" id="PF01156">
    <property type="entry name" value="IU_nuc_hydro"/>
    <property type="match status" value="1"/>
</dbReference>
<dbReference type="Gene3D" id="3.90.245.10">
    <property type="entry name" value="Ribonucleoside hydrolase-like"/>
    <property type="match status" value="1"/>
</dbReference>
<dbReference type="EMBL" id="JBEHCU010013890">
    <property type="protein sequence ID" value="KAL1373878.1"/>
    <property type="molecule type" value="Genomic_DNA"/>
</dbReference>
<comment type="similarity">
    <text evidence="1">Belongs to the IUNH family.</text>
</comment>
<evidence type="ECO:0000313" key="4">
    <source>
        <dbReference type="EMBL" id="KAL1373878.1"/>
    </source>
</evidence>
<evidence type="ECO:0000313" key="5">
    <source>
        <dbReference type="Proteomes" id="UP001562425"/>
    </source>
</evidence>
<evidence type="ECO:0000256" key="1">
    <source>
        <dbReference type="ARBA" id="ARBA00009176"/>
    </source>
</evidence>
<dbReference type="InterPro" id="IPR036452">
    <property type="entry name" value="Ribo_hydro-like"/>
</dbReference>